<sequence length="85" mass="10021">MYTMNFFTWRLLRKIGEWCKPREKGKILVTGAVNLAMPLLRYDTDDMAVNCQLWLGNVAAQEVMFFTYSQLNLTPVWRDKPVPFM</sequence>
<protein>
    <submittedName>
        <fullName evidence="1">Uncharacterized protein</fullName>
    </submittedName>
</protein>
<gene>
    <name evidence="1" type="ORF">EYC87_15425</name>
</gene>
<comment type="caution">
    <text evidence="1">The sequence shown here is derived from an EMBL/GenBank/DDBJ whole genome shotgun (WGS) entry which is preliminary data.</text>
</comment>
<dbReference type="InterPro" id="IPR042099">
    <property type="entry name" value="ANL_N_sf"/>
</dbReference>
<evidence type="ECO:0000313" key="1">
    <source>
        <dbReference type="EMBL" id="MCX2974983.1"/>
    </source>
</evidence>
<accession>A0ABT3SY98</accession>
<dbReference type="Proteomes" id="UP001143307">
    <property type="component" value="Unassembled WGS sequence"/>
</dbReference>
<organism evidence="1 2">
    <name type="scientific">Candidatus Seongchinamella marina</name>
    <dbReference type="NCBI Taxonomy" id="2518990"/>
    <lineage>
        <taxon>Bacteria</taxon>
        <taxon>Pseudomonadati</taxon>
        <taxon>Pseudomonadota</taxon>
        <taxon>Gammaproteobacteria</taxon>
        <taxon>Cellvibrionales</taxon>
        <taxon>Halieaceae</taxon>
        <taxon>Seongchinamella</taxon>
    </lineage>
</organism>
<keyword evidence="2" id="KW-1185">Reference proteome</keyword>
<reference evidence="1" key="1">
    <citation type="submission" date="2019-02" db="EMBL/GenBank/DDBJ databases">
        <authorList>
            <person name="Li S.-H."/>
        </authorList>
    </citation>
    <scope>NUCLEOTIDE SEQUENCE</scope>
    <source>
        <strain evidence="1">IMCC8485</strain>
    </source>
</reference>
<dbReference type="EMBL" id="SHNP01000005">
    <property type="protein sequence ID" value="MCX2974983.1"/>
    <property type="molecule type" value="Genomic_DNA"/>
</dbReference>
<dbReference type="Gene3D" id="3.40.50.12780">
    <property type="entry name" value="N-terminal domain of ligase-like"/>
    <property type="match status" value="1"/>
</dbReference>
<dbReference type="RefSeq" id="WP_279253651.1">
    <property type="nucleotide sequence ID" value="NZ_SHNP01000005.1"/>
</dbReference>
<evidence type="ECO:0000313" key="2">
    <source>
        <dbReference type="Proteomes" id="UP001143307"/>
    </source>
</evidence>
<name>A0ABT3SY98_9GAMM</name>
<proteinExistence type="predicted"/>